<feature type="transmembrane region" description="Helical" evidence="1">
    <location>
        <begin position="768"/>
        <end position="795"/>
    </location>
</feature>
<evidence type="ECO:0000313" key="2">
    <source>
        <dbReference type="EMBL" id="TNJ29284.1"/>
    </source>
</evidence>
<dbReference type="VEuPathDB" id="GiardiaDB:GMRT_14078"/>
<dbReference type="EMBL" id="VDLU01000001">
    <property type="protein sequence ID" value="TNJ29284.1"/>
    <property type="molecule type" value="Genomic_DNA"/>
</dbReference>
<dbReference type="GO" id="GO:0003729">
    <property type="term" value="F:mRNA binding"/>
    <property type="evidence" value="ECO:0007669"/>
    <property type="project" value="InterPro"/>
</dbReference>
<reference evidence="2 3" key="1">
    <citation type="submission" date="2019-05" db="EMBL/GenBank/DDBJ databases">
        <title>The compact genome of Giardia muris reveals important steps in the evolution of intestinal protozoan parasites.</title>
        <authorList>
            <person name="Xu F."/>
            <person name="Jimenez-Gonzalez A."/>
            <person name="Einarsson E."/>
            <person name="Astvaldsson A."/>
            <person name="Peirasmaki D."/>
            <person name="Eckmann L."/>
            <person name="Andersson J.O."/>
            <person name="Svard S.G."/>
            <person name="Jerlstrom-Hultqvist J."/>
        </authorList>
    </citation>
    <scope>NUCLEOTIDE SEQUENCE [LARGE SCALE GENOMIC DNA]</scope>
    <source>
        <strain evidence="2 3">Roberts-Thomson</strain>
    </source>
</reference>
<dbReference type="SUPFAM" id="SSF48371">
    <property type="entry name" value="ARM repeat"/>
    <property type="match status" value="1"/>
</dbReference>
<keyword evidence="1" id="KW-0812">Transmembrane</keyword>
<keyword evidence="1" id="KW-0472">Membrane</keyword>
<dbReference type="Proteomes" id="UP000315496">
    <property type="component" value="Chromosome 1"/>
</dbReference>
<feature type="transmembrane region" description="Helical" evidence="1">
    <location>
        <begin position="815"/>
        <end position="839"/>
    </location>
</feature>
<keyword evidence="3" id="KW-1185">Reference proteome</keyword>
<dbReference type="InterPro" id="IPR016024">
    <property type="entry name" value="ARM-type_fold"/>
</dbReference>
<evidence type="ECO:0000313" key="3">
    <source>
        <dbReference type="Proteomes" id="UP000315496"/>
    </source>
</evidence>
<dbReference type="OrthoDB" id="5126881at2759"/>
<protein>
    <submittedName>
        <fullName evidence="2">Uncharacterized protein</fullName>
    </submittedName>
</protein>
<evidence type="ECO:0000256" key="1">
    <source>
        <dbReference type="SAM" id="Phobius"/>
    </source>
</evidence>
<name>A0A4Z1STT6_GIAMU</name>
<organism evidence="2 3">
    <name type="scientific">Giardia muris</name>
    <dbReference type="NCBI Taxonomy" id="5742"/>
    <lineage>
        <taxon>Eukaryota</taxon>
        <taxon>Metamonada</taxon>
        <taxon>Diplomonadida</taxon>
        <taxon>Hexamitidae</taxon>
        <taxon>Giardiinae</taxon>
        <taxon>Giardia</taxon>
    </lineage>
</organism>
<dbReference type="AlphaFoldDB" id="A0A4Z1STT6"/>
<keyword evidence="1" id="KW-1133">Transmembrane helix</keyword>
<sequence length="929" mass="102521">MSEPPLKRDGLLALVRRAVTLPDWATRQAIDQFLTEAIKDDTLDVCDLLVKALGRTSTEAQVALLHQVVGRMLRTCPNAGTLQSKLELVLQLSQTRVNHQACLLWILERHTPTAIFRHLLSQGGTLPAVVKASRIFRLLLEVCLSFEEAIGLLVHRLSEAGVESQADLLIVSFLRQIGIVYPVSYSYLLVLECRDLRGSKLLAAPLRLAAWLASNASPNKTSLYISRLLSSLFAAIACHALEGDRVRAALTITRAVDSKCVLLSALQTSFIQSSQFGYADCILWVSGLELIAGDIGHNRVAAFVRPIVTNLHTMLLKSSIKLRDIVSLVEAITLLAGSLSLPKELEEAINVIIERVIELTSSTPAQSNQAVRVCQKLYALNRLATINGLIAAIDKYDDLMTKDSFVTAIQLLNQVKRADPTPLPSNVGRIVMSVASMAGLASLEGFGGRLKLHTCLTELCTQSGQIQTLLSDPFLSHLLQRVERLLSGVPQEFSRACGLICLFIWLSAGTQHEQEILPFIPRLSGRLTMEGCIGPCCWALSEILMRGELLPTTVIETLSTLVSETMIERYGTVSRTSLTPHDEKHQVEAYLEVLLGICNSFLKPTYSHNLVHVPQTIFENVYRMASILPEIVPLVGKRIQRNIETVLVQCGRICGPVDACTLLFPMLAAPEPRQRKICSRALGRIIGVFGSQYCLGPLLVEYGGVSNLGLKKSILQALQYYFDHWTTSATWVGSPELRLTDFLAILEGTNSLVTMALAERERTLRIQAIWTVGSLFMACPTIFQVLSVAIHYLNMFFPNVLDRTDEAMPEAVERAMMAIIHLLGSSLVGSYLTPGLLHISTRVRRAYRTIFEACEKQRGAWLWTTLPATPELELTRDAHLKGSCIIQQPLQIISSTKVCTDVLAWSYGEAPTKSVDLFCSDTILRINSL</sequence>
<proteinExistence type="predicted"/>
<dbReference type="InterPro" id="IPR038737">
    <property type="entry name" value="SF3b_su1-like"/>
</dbReference>
<accession>A0A4Z1STT6</accession>
<gene>
    <name evidence="2" type="ORF">GMRT_14078</name>
</gene>
<dbReference type="GO" id="GO:0000245">
    <property type="term" value="P:spliceosomal complex assembly"/>
    <property type="evidence" value="ECO:0007669"/>
    <property type="project" value="InterPro"/>
</dbReference>
<comment type="caution">
    <text evidence="2">The sequence shown here is derived from an EMBL/GenBank/DDBJ whole genome shotgun (WGS) entry which is preliminary data.</text>
</comment>
<dbReference type="PANTHER" id="PTHR12097">
    <property type="entry name" value="SPLICING FACTOR 3B, SUBUNIT 1-RELATED"/>
    <property type="match status" value="1"/>
</dbReference>